<feature type="domain" description="N-acetyltransferase" evidence="3">
    <location>
        <begin position="1"/>
        <end position="158"/>
    </location>
</feature>
<keyword evidence="2" id="KW-0012">Acyltransferase</keyword>
<reference evidence="4 6" key="1">
    <citation type="submission" date="2015-07" db="EMBL/GenBank/DDBJ databases">
        <title>Fjat-14205 dsm 2895.</title>
        <authorList>
            <person name="Liu B."/>
            <person name="Wang J."/>
            <person name="Zhu Y."/>
            <person name="Liu G."/>
            <person name="Chen Q."/>
            <person name="Chen Z."/>
            <person name="Lan J."/>
            <person name="Che J."/>
            <person name="Ge C."/>
            <person name="Shi H."/>
            <person name="Pan Z."/>
            <person name="Liu X."/>
        </authorList>
    </citation>
    <scope>NUCLEOTIDE SEQUENCE [LARGE SCALE GENOMIC DNA]</scope>
    <source>
        <strain evidence="4 6">DSM 2895</strain>
    </source>
</reference>
<dbReference type="EMBL" id="FNED01000001">
    <property type="protein sequence ID" value="SDI08273.1"/>
    <property type="molecule type" value="Genomic_DNA"/>
</dbReference>
<dbReference type="GO" id="GO:0008080">
    <property type="term" value="F:N-acetyltransferase activity"/>
    <property type="evidence" value="ECO:0007669"/>
    <property type="project" value="InterPro"/>
</dbReference>
<evidence type="ECO:0000313" key="5">
    <source>
        <dbReference type="EMBL" id="SDI08273.1"/>
    </source>
</evidence>
<dbReference type="RefSeq" id="WP_043068133.1">
    <property type="nucleotide sequence ID" value="NZ_BJOA01000004.1"/>
</dbReference>
<dbReference type="GO" id="GO:0005737">
    <property type="term" value="C:cytoplasm"/>
    <property type="evidence" value="ECO:0007669"/>
    <property type="project" value="TreeGrafter"/>
</dbReference>
<dbReference type="NCBIfam" id="NF005840">
    <property type="entry name" value="PRK07757.1"/>
    <property type="match status" value="1"/>
</dbReference>
<name>A0A0D1UYE7_ANEMI</name>
<protein>
    <submittedName>
        <fullName evidence="4 5">Acetyltransferase</fullName>
    </submittedName>
</protein>
<evidence type="ECO:0000256" key="1">
    <source>
        <dbReference type="ARBA" id="ARBA00022679"/>
    </source>
</evidence>
<dbReference type="OrthoDB" id="9793138at2"/>
<dbReference type="PANTHER" id="PTHR43626:SF4">
    <property type="entry name" value="GCN5-RELATED N-ACETYLTRANSFERASE 2, CHLOROPLASTIC"/>
    <property type="match status" value="1"/>
</dbReference>
<dbReference type="Gene3D" id="3.40.630.30">
    <property type="match status" value="1"/>
</dbReference>
<dbReference type="PANTHER" id="PTHR43626">
    <property type="entry name" value="ACYL-COA N-ACYLTRANSFERASE"/>
    <property type="match status" value="1"/>
</dbReference>
<dbReference type="Proteomes" id="UP000037269">
    <property type="component" value="Unassembled WGS sequence"/>
</dbReference>
<evidence type="ECO:0000313" key="6">
    <source>
        <dbReference type="Proteomes" id="UP000037269"/>
    </source>
</evidence>
<dbReference type="InterPro" id="IPR045039">
    <property type="entry name" value="NSI-like"/>
</dbReference>
<accession>A0A0D1UYE7</accession>
<dbReference type="AlphaFoldDB" id="A0A0D1UYE7"/>
<keyword evidence="1 4" id="KW-0808">Transferase</keyword>
<dbReference type="PATRIC" id="fig|47500.12.peg.5840"/>
<dbReference type="Proteomes" id="UP000182836">
    <property type="component" value="Unassembled WGS sequence"/>
</dbReference>
<dbReference type="Pfam" id="PF00583">
    <property type="entry name" value="Acetyltransf_1"/>
    <property type="match status" value="1"/>
</dbReference>
<organism evidence="4 6">
    <name type="scientific">Aneurinibacillus migulanus</name>
    <name type="common">Bacillus migulanus</name>
    <dbReference type="NCBI Taxonomy" id="47500"/>
    <lineage>
        <taxon>Bacteria</taxon>
        <taxon>Bacillati</taxon>
        <taxon>Bacillota</taxon>
        <taxon>Bacilli</taxon>
        <taxon>Bacillales</taxon>
        <taxon>Paenibacillaceae</taxon>
        <taxon>Aneurinibacillus group</taxon>
        <taxon>Aneurinibacillus</taxon>
    </lineage>
</organism>
<dbReference type="GeneID" id="42308387"/>
<dbReference type="PROSITE" id="PS51186">
    <property type="entry name" value="GNAT"/>
    <property type="match status" value="1"/>
</dbReference>
<evidence type="ECO:0000256" key="2">
    <source>
        <dbReference type="ARBA" id="ARBA00023315"/>
    </source>
</evidence>
<sequence length="165" mass="18429">MFIRKAKIQDLDGMMALINEYAQQGLMLPRSKLSLCETLHCFSVVIDSEGEVSEPGTVIGVGGLHILWEDLAEVRSLAISEKAKGKGLGKKLVNHLVDEAEQIGLRRVMSLTYQQEFFEKCAFYVVQKETLPHKVWKDCVNCSKFPSCDEIAMIKDLEPAAVIAK</sequence>
<evidence type="ECO:0000313" key="7">
    <source>
        <dbReference type="Proteomes" id="UP000182836"/>
    </source>
</evidence>
<dbReference type="STRING" id="47500.AF333_25020"/>
<dbReference type="SUPFAM" id="SSF55729">
    <property type="entry name" value="Acyl-CoA N-acyltransferases (Nat)"/>
    <property type="match status" value="1"/>
</dbReference>
<keyword evidence="6" id="KW-1185">Reference proteome</keyword>
<reference evidence="5 7" key="2">
    <citation type="submission" date="2016-10" db="EMBL/GenBank/DDBJ databases">
        <authorList>
            <person name="de Groot N.N."/>
        </authorList>
    </citation>
    <scope>NUCLEOTIDE SEQUENCE [LARGE SCALE GENOMIC DNA]</scope>
    <source>
        <strain evidence="5 7">DSM 2895</strain>
    </source>
</reference>
<gene>
    <name evidence="4" type="ORF">AF333_25020</name>
    <name evidence="5" type="ORF">SAMN04487909_101488</name>
</gene>
<dbReference type="EMBL" id="LGUG01000004">
    <property type="protein sequence ID" value="KON98206.1"/>
    <property type="molecule type" value="Genomic_DNA"/>
</dbReference>
<evidence type="ECO:0000259" key="3">
    <source>
        <dbReference type="PROSITE" id="PS51186"/>
    </source>
</evidence>
<evidence type="ECO:0000313" key="4">
    <source>
        <dbReference type="EMBL" id="KON98206.1"/>
    </source>
</evidence>
<proteinExistence type="predicted"/>
<dbReference type="InterPro" id="IPR016181">
    <property type="entry name" value="Acyl_CoA_acyltransferase"/>
</dbReference>
<dbReference type="InterPro" id="IPR000182">
    <property type="entry name" value="GNAT_dom"/>
</dbReference>